<evidence type="ECO:0000313" key="10">
    <source>
        <dbReference type="Proteomes" id="UP000230233"/>
    </source>
</evidence>
<dbReference type="GO" id="GO:0012505">
    <property type="term" value="C:endomembrane system"/>
    <property type="evidence" value="ECO:0007669"/>
    <property type="project" value="UniProtKB-SubCell"/>
</dbReference>
<dbReference type="InterPro" id="IPR050911">
    <property type="entry name" value="DRAM/TMEM150_Autophagy_Mod"/>
</dbReference>
<organism evidence="9 10">
    <name type="scientific">Caenorhabditis nigoni</name>
    <dbReference type="NCBI Taxonomy" id="1611254"/>
    <lineage>
        <taxon>Eukaryota</taxon>
        <taxon>Metazoa</taxon>
        <taxon>Ecdysozoa</taxon>
        <taxon>Nematoda</taxon>
        <taxon>Chromadorea</taxon>
        <taxon>Rhabditida</taxon>
        <taxon>Rhabditina</taxon>
        <taxon>Rhabditomorpha</taxon>
        <taxon>Rhabditoidea</taxon>
        <taxon>Rhabditidae</taxon>
        <taxon>Peloderinae</taxon>
        <taxon>Caenorhabditis</taxon>
    </lineage>
</organism>
<comment type="caution">
    <text evidence="9">The sequence shown here is derived from an EMBL/GenBank/DDBJ whole genome shotgun (WGS) entry which is preliminary data.</text>
</comment>
<dbReference type="AlphaFoldDB" id="A0A2G5T0W4"/>
<evidence type="ECO:0000256" key="1">
    <source>
        <dbReference type="ARBA" id="ARBA00004127"/>
    </source>
</evidence>
<dbReference type="OrthoDB" id="191706at2759"/>
<comment type="similarity">
    <text evidence="2">Belongs to the DRAM/TMEM150 family.</text>
</comment>
<feature type="domain" description="CWH43-like N-terminal" evidence="8">
    <location>
        <begin position="11"/>
        <end position="262"/>
    </location>
</feature>
<dbReference type="EMBL" id="PDUG01000006">
    <property type="protein sequence ID" value="PIC20736.1"/>
    <property type="molecule type" value="Genomic_DNA"/>
</dbReference>
<dbReference type="PANTHER" id="PTHR21324:SF2">
    <property type="entry name" value="EG:22E5.9 PROTEIN"/>
    <property type="match status" value="1"/>
</dbReference>
<evidence type="ECO:0000256" key="6">
    <source>
        <dbReference type="SAM" id="MobiDB-lite"/>
    </source>
</evidence>
<name>A0A2G5T0W4_9PELO</name>
<evidence type="ECO:0000256" key="5">
    <source>
        <dbReference type="ARBA" id="ARBA00023136"/>
    </source>
</evidence>
<feature type="transmembrane region" description="Helical" evidence="7">
    <location>
        <begin position="143"/>
        <end position="164"/>
    </location>
</feature>
<feature type="region of interest" description="Disordered" evidence="6">
    <location>
        <begin position="277"/>
        <end position="308"/>
    </location>
</feature>
<evidence type="ECO:0000259" key="8">
    <source>
        <dbReference type="Pfam" id="PF10277"/>
    </source>
</evidence>
<feature type="transmembrane region" description="Helical" evidence="7">
    <location>
        <begin position="184"/>
        <end position="205"/>
    </location>
</feature>
<proteinExistence type="inferred from homology"/>
<protein>
    <recommendedName>
        <fullName evidence="8">CWH43-like N-terminal domain-containing protein</fullName>
    </recommendedName>
</protein>
<feature type="transmembrane region" description="Helical" evidence="7">
    <location>
        <begin position="56"/>
        <end position="78"/>
    </location>
</feature>
<dbReference type="PANTHER" id="PTHR21324">
    <property type="entry name" value="FASTING-INDUCIBLE INTEGRAL MEMBRANE PROTEIN TM6P1-RELATED"/>
    <property type="match status" value="1"/>
</dbReference>
<evidence type="ECO:0000256" key="3">
    <source>
        <dbReference type="ARBA" id="ARBA00022692"/>
    </source>
</evidence>
<keyword evidence="5 7" id="KW-0472">Membrane</keyword>
<keyword evidence="10" id="KW-1185">Reference proteome</keyword>
<feature type="transmembrane region" description="Helical" evidence="7">
    <location>
        <begin position="117"/>
        <end position="136"/>
    </location>
</feature>
<dbReference type="Pfam" id="PF10277">
    <property type="entry name" value="Frag1"/>
    <property type="match status" value="1"/>
</dbReference>
<feature type="transmembrane region" description="Helical" evidence="7">
    <location>
        <begin position="14"/>
        <end position="35"/>
    </location>
</feature>
<accession>A0A2G5T0W4</accession>
<dbReference type="InterPro" id="IPR019402">
    <property type="entry name" value="CWH43_N"/>
</dbReference>
<evidence type="ECO:0000313" key="9">
    <source>
        <dbReference type="EMBL" id="PIC20736.1"/>
    </source>
</evidence>
<keyword evidence="4 7" id="KW-1133">Transmembrane helix</keyword>
<evidence type="ECO:0000256" key="2">
    <source>
        <dbReference type="ARBA" id="ARBA00006565"/>
    </source>
</evidence>
<dbReference type="Proteomes" id="UP000230233">
    <property type="component" value="Chromosome X"/>
</dbReference>
<gene>
    <name evidence="9" type="primary">Cnig_chr_X.g25826</name>
    <name evidence="9" type="ORF">B9Z55_025826</name>
</gene>
<reference evidence="10" key="1">
    <citation type="submission" date="2017-10" db="EMBL/GenBank/DDBJ databases">
        <title>Rapid genome shrinkage in a self-fertile nematode reveals novel sperm competition proteins.</title>
        <authorList>
            <person name="Yin D."/>
            <person name="Schwarz E.M."/>
            <person name="Thomas C.G."/>
            <person name="Felde R.L."/>
            <person name="Korf I.F."/>
            <person name="Cutter A.D."/>
            <person name="Schartner C.M."/>
            <person name="Ralston E.J."/>
            <person name="Meyer B.J."/>
            <person name="Haag E.S."/>
        </authorList>
    </citation>
    <scope>NUCLEOTIDE SEQUENCE [LARGE SCALE GENOMIC DNA]</scope>
    <source>
        <strain evidence="10">JU1422</strain>
    </source>
</reference>
<sequence length="308" mass="35023">MLGLGRPPLGFGPVPTYIGLIFAVQMIIVYVIAVLKKDVDAVLPYISSAANKQPQSCIFAMGANISSLLIAVMVHVRYKFTARIIFLNLAFRQAQIDYVVKTYDDDWDAWKNRLFCVNSWATIVGHMSAFGLFIVANVQETAIIPLHITGALLAFGGFTIFMMLQCYLTHKLTGVITVITVFRFRLVFTVLSAIFFVVGLSFGIIASRVFHSVYPDLPTPRPWSRKIYQPGYVFHQISAAAEWLCAFSQIIFMQSFTPEFEDMYSAGYIGKNEISSAEPDDVPLPVYEEDEEDRRFQRRHRRYFHDRP</sequence>
<keyword evidence="3 7" id="KW-0812">Transmembrane</keyword>
<feature type="compositionally biased region" description="Basic residues" evidence="6">
    <location>
        <begin position="296"/>
        <end position="308"/>
    </location>
</feature>
<evidence type="ECO:0000256" key="7">
    <source>
        <dbReference type="SAM" id="Phobius"/>
    </source>
</evidence>
<evidence type="ECO:0000256" key="4">
    <source>
        <dbReference type="ARBA" id="ARBA00022989"/>
    </source>
</evidence>
<comment type="subcellular location">
    <subcellularLocation>
        <location evidence="1">Endomembrane system</location>
        <topology evidence="1">Multi-pass membrane protein</topology>
    </subcellularLocation>
</comment>